<keyword evidence="1" id="KW-0378">Hydrolase</keyword>
<dbReference type="GO" id="GO:0016787">
    <property type="term" value="F:hydrolase activity"/>
    <property type="evidence" value="ECO:0007669"/>
    <property type="project" value="UniProtKB-KW"/>
</dbReference>
<dbReference type="InterPro" id="IPR029058">
    <property type="entry name" value="AB_hydrolase_fold"/>
</dbReference>
<comment type="caution">
    <text evidence="1">The sequence shown here is derived from an EMBL/GenBank/DDBJ whole genome shotgun (WGS) entry which is preliminary data.</text>
</comment>
<organism evidence="1 2">
    <name type="scientific">Undibacterium hunanense</name>
    <dbReference type="NCBI Taxonomy" id="2762292"/>
    <lineage>
        <taxon>Bacteria</taxon>
        <taxon>Pseudomonadati</taxon>
        <taxon>Pseudomonadota</taxon>
        <taxon>Betaproteobacteria</taxon>
        <taxon>Burkholderiales</taxon>
        <taxon>Oxalobacteraceae</taxon>
        <taxon>Undibacterium</taxon>
    </lineage>
</organism>
<dbReference type="Gene3D" id="3.40.50.1820">
    <property type="entry name" value="alpha/beta hydrolase"/>
    <property type="match status" value="1"/>
</dbReference>
<sequence length="689" mass="75798">MCHPLPTRQQVTMQAPVKHHARFFHRIATFFRMMRRLPMLPMLPKFHWQLLSCLILCGGMSACSFVKLNDEAKVFYSSTVFVGTISSDAPWDKPVVVAAYTKRDGRLEIAHYTVLHEPGAYELIVPKGQYSVFAFGDANGNLRLDAGEPVGQYMSPTIEASGTGVVAELNFVISAAQTAASTISVPVPIGTMVGETPASGKLHSTQVGAIAELDQAVFSSESGKSGYWTPVEFFKKAGGNIYFLDKYDPAKTPVLFVHGVAGSPQDWKYFFEHLDRSKYQPWFFYYPSGASLDSMSYLLYWKLANLQRRYHFDKIYFTAHSMGGMVVRSFLSNYGAQFPAAKLFVSLSTPWGGDTMADNGVRYSPVVVPSWNDMQSKGRFVQTLFQKPLPPDLDYYLFFGHGGSYSLLHSANTDGSITLASELRADAQADARMVKGFNESHIGILSSPEVFRQYTAVLAAADKKNGGRGDKGNNNGSNASSGNLNIAFTYEVTGSIPKSDPLLLLTPVDSSREKITLPMSTRDSGTQLGPFPPGEYTASVVAYGFKTVPATIPVVITNSKKAELKFSFMPQGVLSGYIGADVKSGDNPAGSFRAPHPDIQIESITLVGEKESRTLTAKDDIKERDRGADAYLAGRDYRFQSFFSFVGLKEGQYELLIKASGYQPYKQSYHIVPGQYAYLKPIDLIPLKN</sequence>
<keyword evidence="2" id="KW-1185">Reference proteome</keyword>
<reference evidence="1 2" key="1">
    <citation type="submission" date="2020-08" db="EMBL/GenBank/DDBJ databases">
        <title>Novel species isolated from subtropical streams in China.</title>
        <authorList>
            <person name="Lu H."/>
        </authorList>
    </citation>
    <scope>NUCLEOTIDE SEQUENCE [LARGE SCALE GENOMIC DNA]</scope>
    <source>
        <strain evidence="1 2">CY18W</strain>
    </source>
</reference>
<dbReference type="Pfam" id="PF06028">
    <property type="entry name" value="DUF915"/>
    <property type="match status" value="1"/>
</dbReference>
<dbReference type="EMBL" id="JACOGF010000008">
    <property type="protein sequence ID" value="MBC3918929.1"/>
    <property type="molecule type" value="Genomic_DNA"/>
</dbReference>
<protein>
    <submittedName>
        <fullName evidence="1">Alpha/beta hydrolase</fullName>
    </submittedName>
</protein>
<name>A0ABR6ZTF3_9BURK</name>
<dbReference type="Proteomes" id="UP000650424">
    <property type="component" value="Unassembled WGS sequence"/>
</dbReference>
<proteinExistence type="predicted"/>
<dbReference type="InterPro" id="IPR010315">
    <property type="entry name" value="DUF915_hydro-like"/>
</dbReference>
<gene>
    <name evidence="1" type="ORF">H8L32_15670</name>
</gene>
<evidence type="ECO:0000313" key="1">
    <source>
        <dbReference type="EMBL" id="MBC3918929.1"/>
    </source>
</evidence>
<accession>A0ABR6ZTF3</accession>
<dbReference type="SUPFAM" id="SSF53474">
    <property type="entry name" value="alpha/beta-Hydrolases"/>
    <property type="match status" value="1"/>
</dbReference>
<evidence type="ECO:0000313" key="2">
    <source>
        <dbReference type="Proteomes" id="UP000650424"/>
    </source>
</evidence>